<gene>
    <name evidence="1" type="ORF">SAMN05216324_11952</name>
</gene>
<organism evidence="1 2">
    <name type="scientific">Chryseobacterium limigenitum</name>
    <dbReference type="NCBI Taxonomy" id="1612149"/>
    <lineage>
        <taxon>Bacteria</taxon>
        <taxon>Pseudomonadati</taxon>
        <taxon>Bacteroidota</taxon>
        <taxon>Flavobacteriia</taxon>
        <taxon>Flavobacteriales</taxon>
        <taxon>Weeksellaceae</taxon>
        <taxon>Chryseobacterium group</taxon>
        <taxon>Chryseobacterium</taxon>
    </lineage>
</organism>
<dbReference type="STRING" id="1612149.SAMN05216324_11952"/>
<sequence>MAMGLLFFKENTQKQQISLQMKNRLFTISMLSFTGFLATAQVGINTSQAQATLDVVGSPANSKFLDGIIAPRLTGNQLRAKNYTSLQSGAMVYVTAADSGPTGQTINVTATGYYYFDGTKWVRTSEGTNVGTLTGFSSGNLSPLFTTTVSNPSTNPSLAFNLSNAPANSIFGNNTGAAAAPAYFSASSLALAGDVTGTLGATTVVKINGSPLGTTSTATTGQVLTFNGTNWVPATQTQSNDWKVSGNAGTTATSSALGATIASGNFLGTTDAQNLVLATGNNVKGILDTNGTLNGGNANTSAPYASFSWGSNNTFSNTSSSNIALGRGNTVAAQAANFPGVAIGASNSALSGAKVIGNANFATDANTVVLGNSNGTSSANVSGINVGNSNVNSGGFAFGTGNNVTVNNYAFGNANTASGAGGAIGFGVGANAVIASQTVFANTTHTFSGSGVIGTAITDVGVNMTPSATNFADLEVSKGISMKGVASAANAGCTSADEGAIRYNSTTHAHEGCNGSNWKALY</sequence>
<protein>
    <recommendedName>
        <fullName evidence="3">Head domain of trimeric autotransporter adhesin</fullName>
    </recommendedName>
</protein>
<accession>A0A1K2IVF2</accession>
<evidence type="ECO:0000313" key="2">
    <source>
        <dbReference type="Proteomes" id="UP000182034"/>
    </source>
</evidence>
<dbReference type="AlphaFoldDB" id="A0A1K2IVF2"/>
<proteinExistence type="predicted"/>
<name>A0A1K2IVF2_9FLAO</name>
<reference evidence="2" key="1">
    <citation type="submission" date="2016-10" db="EMBL/GenBank/DDBJ databases">
        <authorList>
            <person name="Varghese N."/>
            <person name="Submissions S."/>
        </authorList>
    </citation>
    <scope>NUCLEOTIDE SEQUENCE [LARGE SCALE GENOMIC DNA]</scope>
    <source>
        <strain evidence="2">SUR2</strain>
    </source>
</reference>
<dbReference type="Proteomes" id="UP000182034">
    <property type="component" value="Unassembled WGS sequence"/>
</dbReference>
<keyword evidence="2" id="KW-1185">Reference proteome</keyword>
<dbReference type="EMBL" id="FPKW01000019">
    <property type="protein sequence ID" value="SFZ96412.1"/>
    <property type="molecule type" value="Genomic_DNA"/>
</dbReference>
<evidence type="ECO:0000313" key="1">
    <source>
        <dbReference type="EMBL" id="SFZ96412.1"/>
    </source>
</evidence>
<evidence type="ECO:0008006" key="3">
    <source>
        <dbReference type="Google" id="ProtNLM"/>
    </source>
</evidence>